<dbReference type="CDD" id="cd00063">
    <property type="entry name" value="FN3"/>
    <property type="match status" value="2"/>
</dbReference>
<dbReference type="EMBL" id="AKJY01000018">
    <property type="protein sequence ID" value="EJL73857.1"/>
    <property type="molecule type" value="Genomic_DNA"/>
</dbReference>
<sequence length="832" mass="88416">MKIKLFVGALNLMALFSVSDLMGQNFQTMPVQSGYSADVIANGIGSSMTSTTMDVDGASFAFVARDFQLTSSSMPLTYGIPSDGLINSVAAGTPGLSFKLGDLSGNNSLRMAGSNDTGTLIFTTPKAAFRLYMLSTSGSGTSAVDIVVNFTDNTTQTFTNIGLLDWYDGANFAIQGIGRINRTNDVLEPNSTNPRLYQAELVIDAANHAKPIQSVTITRNALGNGVSNILAFSADAYSDCAAPTIQPVGTLTPNSAQVSWTVPPTTQASGYDLYYSTGSTTPTSSTTPSLPGLTGTSTTIGSLAPNTVYYYWVRTNCSTATGQSVWSFAGTFKTLCGPMTSMYENFDSYSTGSIVPDCWARIITNGSQTITSTTPASGTRNIYQYCSSSQTPSVVVLPEFSNINAGTHWLRFKARVSSATGTLNVGYVTDAADASTFVPIQALSIANTNYTTAAAEYTVIVPASTPANARLAIKNTADGKSYYWDDVYWEQIPTCFAPTALTASNPGLTTVDLAWTAPSTPPANGYEYYYSTNSTTPIATTTPSGVTAAGVTSTGLSNLNPSTNYYVWVRSACSAADKSAWTYVTTFKTLCGSIATMYEDFDSYSTGSIVPDCWARIAGSGSQTITSTSPASGTRNIYQYTGTSATPSIAVLPTFSNVNAGTNQLRFKARVTSGTGTLNVGYVTDITDAASFVLIQAVTISSNSYSDSNSEYIVSVPTSVPANARLAIHSMNDAKAYYWDNVYWEALQLSTSDVNVKKETVKIHPNPFKDVVYISETKEIKSVMIGDLSGRVVQTIQNPGKEINLSMLNSGLYLITIQFKDGSRSTVKAIKK</sequence>
<dbReference type="InterPro" id="IPR013783">
    <property type="entry name" value="Ig-like_fold"/>
</dbReference>
<dbReference type="PROSITE" id="PS50853">
    <property type="entry name" value="FN3"/>
    <property type="match status" value="2"/>
</dbReference>
<dbReference type="Gene3D" id="2.60.40.10">
    <property type="entry name" value="Immunoglobulins"/>
    <property type="match status" value="2"/>
</dbReference>
<accession>J2T722</accession>
<dbReference type="SMART" id="SM00060">
    <property type="entry name" value="FN3"/>
    <property type="match status" value="2"/>
</dbReference>
<evidence type="ECO:0000256" key="2">
    <source>
        <dbReference type="SAM" id="SignalP"/>
    </source>
</evidence>
<evidence type="ECO:0000313" key="4">
    <source>
        <dbReference type="EMBL" id="EJL73857.1"/>
    </source>
</evidence>
<dbReference type="SUPFAM" id="SSF49265">
    <property type="entry name" value="Fibronectin type III"/>
    <property type="match status" value="1"/>
</dbReference>
<feature type="signal peptide" evidence="2">
    <location>
        <begin position="1"/>
        <end position="23"/>
    </location>
</feature>
<dbReference type="NCBIfam" id="TIGR04183">
    <property type="entry name" value="Por_Secre_tail"/>
    <property type="match status" value="1"/>
</dbReference>
<organism evidence="4 5">
    <name type="scientific">Chryseobacterium populi</name>
    <dbReference type="NCBI Taxonomy" id="1144316"/>
    <lineage>
        <taxon>Bacteria</taxon>
        <taxon>Pseudomonadati</taxon>
        <taxon>Bacteroidota</taxon>
        <taxon>Flavobacteriia</taxon>
        <taxon>Flavobacteriales</taxon>
        <taxon>Weeksellaceae</taxon>
        <taxon>Chryseobacterium group</taxon>
        <taxon>Chryseobacterium</taxon>
    </lineage>
</organism>
<dbReference type="OrthoDB" id="1274898at2"/>
<evidence type="ECO:0000259" key="3">
    <source>
        <dbReference type="PROSITE" id="PS50853"/>
    </source>
</evidence>
<dbReference type="AlphaFoldDB" id="J2T722"/>
<proteinExistence type="predicted"/>
<feature type="domain" description="Fibronectin type-III" evidence="3">
    <location>
        <begin position="497"/>
        <end position="592"/>
    </location>
</feature>
<dbReference type="InterPro" id="IPR003961">
    <property type="entry name" value="FN3_dom"/>
</dbReference>
<protein>
    <submittedName>
        <fullName evidence="4">Por secretion system C-terminal sorting domain containing protein</fullName>
    </submittedName>
</protein>
<feature type="chain" id="PRO_5003755105" evidence="2">
    <location>
        <begin position="24"/>
        <end position="832"/>
    </location>
</feature>
<keyword evidence="1 2" id="KW-0732">Signal</keyword>
<comment type="caution">
    <text evidence="4">The sequence shown here is derived from an EMBL/GenBank/DDBJ whole genome shotgun (WGS) entry which is preliminary data.</text>
</comment>
<gene>
    <name evidence="4" type="ORF">PMI13_01284</name>
</gene>
<evidence type="ECO:0000256" key="1">
    <source>
        <dbReference type="ARBA" id="ARBA00022729"/>
    </source>
</evidence>
<feature type="domain" description="Fibronectin type-III" evidence="3">
    <location>
        <begin position="242"/>
        <end position="337"/>
    </location>
</feature>
<name>J2T722_9FLAO</name>
<dbReference type="Pfam" id="PF00041">
    <property type="entry name" value="fn3"/>
    <property type="match status" value="1"/>
</dbReference>
<dbReference type="Pfam" id="PF18962">
    <property type="entry name" value="Por_Secre_tail"/>
    <property type="match status" value="1"/>
</dbReference>
<dbReference type="RefSeq" id="WP_007841799.1">
    <property type="nucleotide sequence ID" value="NZ_AKJY01000018.1"/>
</dbReference>
<dbReference type="PATRIC" id="fig|1144316.3.peg.1288"/>
<dbReference type="InterPro" id="IPR026444">
    <property type="entry name" value="Secre_tail"/>
</dbReference>
<dbReference type="Proteomes" id="UP000007509">
    <property type="component" value="Unassembled WGS sequence"/>
</dbReference>
<dbReference type="InterPro" id="IPR036116">
    <property type="entry name" value="FN3_sf"/>
</dbReference>
<evidence type="ECO:0000313" key="5">
    <source>
        <dbReference type="Proteomes" id="UP000007509"/>
    </source>
</evidence>
<keyword evidence="5" id="KW-1185">Reference proteome</keyword>
<reference evidence="4 5" key="1">
    <citation type="journal article" date="2012" name="J. Bacteriol.">
        <title>Twenty-one genome sequences from Pseudomonas species and 19 genome sequences from diverse bacteria isolated from the rhizosphere and endosphere of Populus deltoides.</title>
        <authorList>
            <person name="Brown S.D."/>
            <person name="Utturkar S.M."/>
            <person name="Klingeman D.M."/>
            <person name="Johnson C.M."/>
            <person name="Martin S.L."/>
            <person name="Land M.L."/>
            <person name="Lu T.Y."/>
            <person name="Schadt C.W."/>
            <person name="Doktycz M.J."/>
            <person name="Pelletier D.A."/>
        </authorList>
    </citation>
    <scope>NUCLEOTIDE SEQUENCE [LARGE SCALE GENOMIC DNA]</scope>
    <source>
        <strain evidence="4 5">CF314</strain>
    </source>
</reference>